<dbReference type="InterPro" id="IPR052911">
    <property type="entry name" value="Corrinoid_activation_enz"/>
</dbReference>
<proteinExistence type="predicted"/>
<dbReference type="InterPro" id="IPR036010">
    <property type="entry name" value="2Fe-2S_ferredoxin-like_sf"/>
</dbReference>
<feature type="region of interest" description="Disordered" evidence="1">
    <location>
        <begin position="157"/>
        <end position="193"/>
    </location>
</feature>
<evidence type="ECO:0000259" key="2">
    <source>
        <dbReference type="PROSITE" id="PS51085"/>
    </source>
</evidence>
<reference evidence="3 4" key="1">
    <citation type="submission" date="2020-08" db="EMBL/GenBank/DDBJ databases">
        <title>Genome public.</title>
        <authorList>
            <person name="Liu C."/>
            <person name="Sun Q."/>
        </authorList>
    </citation>
    <scope>NUCLEOTIDE SEQUENCE [LARGE SCALE GENOMIC DNA]</scope>
    <source>
        <strain evidence="3 4">New-38</strain>
    </source>
</reference>
<sequence length="193" mass="20440">MLRVNPTESSILDQLRVQGILLESPCNGKGVCGKCKVRILRGNAGPLTETERSFLTMEEIEQGIRLACMAVPVEPVDLDPLELLKTEHTQVLGSSAMPAVSLQGSYRAACTKGQRVERELACRDNLTAREAAGPYPAAQPCISAGGYRSGGRLLFGETRGPDPEDSALGDGGRPGNHYGIGLSGGSAYRARSV</sequence>
<gene>
    <name evidence="3" type="ORF">H8S34_12795</name>
</gene>
<evidence type="ECO:0000313" key="3">
    <source>
        <dbReference type="EMBL" id="MBC5731698.1"/>
    </source>
</evidence>
<accession>A0ABR7HVZ9</accession>
<evidence type="ECO:0000313" key="4">
    <source>
        <dbReference type="Proteomes" id="UP000660021"/>
    </source>
</evidence>
<protein>
    <submittedName>
        <fullName evidence="3">2Fe-2S iron-sulfur cluster binding domain-containing protein</fullName>
    </submittedName>
</protein>
<name>A0ABR7HVZ9_9FIRM</name>
<evidence type="ECO:0000256" key="1">
    <source>
        <dbReference type="SAM" id="MobiDB-lite"/>
    </source>
</evidence>
<dbReference type="PROSITE" id="PS51085">
    <property type="entry name" value="2FE2S_FER_2"/>
    <property type="match status" value="1"/>
</dbReference>
<dbReference type="Pfam" id="PF00111">
    <property type="entry name" value="Fer2"/>
    <property type="match status" value="1"/>
</dbReference>
<dbReference type="PANTHER" id="PTHR42895:SF2">
    <property type="entry name" value="IRON-SULFUR CLUSTER PROTEIN"/>
    <property type="match status" value="1"/>
</dbReference>
<comment type="caution">
    <text evidence="3">The sequence shown here is derived from an EMBL/GenBank/DDBJ whole genome shotgun (WGS) entry which is preliminary data.</text>
</comment>
<keyword evidence="4" id="KW-1185">Reference proteome</keyword>
<dbReference type="EMBL" id="JACOPR010000009">
    <property type="protein sequence ID" value="MBC5731698.1"/>
    <property type="molecule type" value="Genomic_DNA"/>
</dbReference>
<feature type="domain" description="2Fe-2S ferredoxin-type" evidence="2">
    <location>
        <begin position="1"/>
        <end position="84"/>
    </location>
</feature>
<dbReference type="PANTHER" id="PTHR42895">
    <property type="entry name" value="IRON-SULFUR CLUSTER-BINDING PROTEIN-RELATED"/>
    <property type="match status" value="1"/>
</dbReference>
<organism evidence="3 4">
    <name type="scientific">Pseudoflavonifractor hominis</name>
    <dbReference type="NCBI Taxonomy" id="2763059"/>
    <lineage>
        <taxon>Bacteria</taxon>
        <taxon>Bacillati</taxon>
        <taxon>Bacillota</taxon>
        <taxon>Clostridia</taxon>
        <taxon>Eubacteriales</taxon>
        <taxon>Oscillospiraceae</taxon>
        <taxon>Pseudoflavonifractor</taxon>
    </lineage>
</organism>
<dbReference type="InterPro" id="IPR012675">
    <property type="entry name" value="Beta-grasp_dom_sf"/>
</dbReference>
<dbReference type="CDD" id="cd00207">
    <property type="entry name" value="fer2"/>
    <property type="match status" value="1"/>
</dbReference>
<dbReference type="SUPFAM" id="SSF54292">
    <property type="entry name" value="2Fe-2S ferredoxin-like"/>
    <property type="match status" value="1"/>
</dbReference>
<dbReference type="Gene3D" id="3.10.20.30">
    <property type="match status" value="1"/>
</dbReference>
<dbReference type="Proteomes" id="UP000660021">
    <property type="component" value="Unassembled WGS sequence"/>
</dbReference>
<dbReference type="InterPro" id="IPR001041">
    <property type="entry name" value="2Fe-2S_ferredoxin-type"/>
</dbReference>